<keyword evidence="2" id="KW-1133">Transmembrane helix</keyword>
<name>A0A2J7PP10_9NEOP</name>
<evidence type="ECO:0008006" key="6">
    <source>
        <dbReference type="Google" id="ProtNLM"/>
    </source>
</evidence>
<protein>
    <recommendedName>
        <fullName evidence="6">Envelope fusion protein</fullName>
    </recommendedName>
</protein>
<keyword evidence="3" id="KW-0732">Signal</keyword>
<dbReference type="EMBL" id="NEVH01023280">
    <property type="protein sequence ID" value="PNF18077.1"/>
    <property type="molecule type" value="Genomic_DNA"/>
</dbReference>
<organism evidence="4 5">
    <name type="scientific">Cryptotermes secundus</name>
    <dbReference type="NCBI Taxonomy" id="105785"/>
    <lineage>
        <taxon>Eukaryota</taxon>
        <taxon>Metazoa</taxon>
        <taxon>Ecdysozoa</taxon>
        <taxon>Arthropoda</taxon>
        <taxon>Hexapoda</taxon>
        <taxon>Insecta</taxon>
        <taxon>Pterygota</taxon>
        <taxon>Neoptera</taxon>
        <taxon>Polyneoptera</taxon>
        <taxon>Dictyoptera</taxon>
        <taxon>Blattodea</taxon>
        <taxon>Blattoidea</taxon>
        <taxon>Termitoidae</taxon>
        <taxon>Kalotermitidae</taxon>
        <taxon>Cryptotermitinae</taxon>
        <taxon>Cryptotermes</taxon>
    </lineage>
</organism>
<evidence type="ECO:0000313" key="4">
    <source>
        <dbReference type="EMBL" id="PNF18077.1"/>
    </source>
</evidence>
<evidence type="ECO:0000256" key="3">
    <source>
        <dbReference type="SAM" id="SignalP"/>
    </source>
</evidence>
<feature type="chain" id="PRO_5014466194" description="Envelope fusion protein" evidence="3">
    <location>
        <begin position="21"/>
        <end position="675"/>
    </location>
</feature>
<keyword evidence="2" id="KW-0812">Transmembrane</keyword>
<dbReference type="Pfam" id="PF12259">
    <property type="entry name" value="Baculo_F"/>
    <property type="match status" value="1"/>
</dbReference>
<feature type="region of interest" description="Disordered" evidence="1">
    <location>
        <begin position="635"/>
        <end position="655"/>
    </location>
</feature>
<dbReference type="PROSITE" id="PS00198">
    <property type="entry name" value="4FE4S_FER_1"/>
    <property type="match status" value="1"/>
</dbReference>
<dbReference type="InParanoid" id="A0A2J7PP10"/>
<gene>
    <name evidence="4" type="ORF">B7P43_G03323</name>
</gene>
<dbReference type="InterPro" id="IPR017900">
    <property type="entry name" value="4Fe4S_Fe_S_CS"/>
</dbReference>
<sequence length="675" mass="77682">MPARMWTLCSILMLLKQTASLDVTIEKYTESPGLYYDDAGTAQLYNTEWKVVTYVNLEEANQNLEIVKKYASLSIQFCKEHEHTFWINFTDCMKTIRYLDKQIEEVENMKLLVKQLTRIDEDATQLRSKRGVFNFIGGISKILFGTMDSEDASYYTDKISVLEREQIDFLKLSKEQISVVKSTLRSINTTLQDVYANERVLSKGLENMARHVNERDGEIKRMFTSTSMLLVVNEHSAQLDRALGECRRDYEILIEAIINAQKGVIQPRIITPAQIVNQLKLNQADIPSDLTLPIPLSAAYQHLVLRISEVDIFLKGNYFVYVIRIPLTSHVKYSVYHVLPLPIKIRNTDFKFTFILPEREYLLMDIAKQYYARLRVHEFKECKLMATNHRLCRQNYPVQVKHVNEECEAELLQSIRNIPSSCSQRIVELNQTLWTQLNNNEWLYVAPVVDTLTVLCSGQEPSDVQIHGTGKLKLHGLCKGYGSKVLIQAHATVASNNTGKDIIPPLTLEYDCCLPEERNIKLNKMHLDLPIKSVVSHLDDLKLASYRVEEVEKLISEEELKLKHSNIDSHLSFLYYVGMITTCLILVIFCYCCCCKCCRRRCPNFLKWWKDNNPCTTIVFKPKIVNSIHSSRESLQFPSSRPSIKHRGSQNDSQEITELVSLTASAKRTGPSDKR</sequence>
<dbReference type="OrthoDB" id="6628329at2759"/>
<comment type="caution">
    <text evidence="4">The sequence shown here is derived from an EMBL/GenBank/DDBJ whole genome shotgun (WGS) entry which is preliminary data.</text>
</comment>
<accession>A0A2J7PP10</accession>
<feature type="transmembrane region" description="Helical" evidence="2">
    <location>
        <begin position="573"/>
        <end position="594"/>
    </location>
</feature>
<keyword evidence="2" id="KW-0472">Membrane</keyword>
<keyword evidence="5" id="KW-1185">Reference proteome</keyword>
<dbReference type="Proteomes" id="UP000235965">
    <property type="component" value="Unassembled WGS sequence"/>
</dbReference>
<evidence type="ECO:0000256" key="2">
    <source>
        <dbReference type="SAM" id="Phobius"/>
    </source>
</evidence>
<evidence type="ECO:0000256" key="1">
    <source>
        <dbReference type="SAM" id="MobiDB-lite"/>
    </source>
</evidence>
<dbReference type="AlphaFoldDB" id="A0A2J7PP10"/>
<feature type="signal peptide" evidence="3">
    <location>
        <begin position="1"/>
        <end position="20"/>
    </location>
</feature>
<reference evidence="4 5" key="1">
    <citation type="submission" date="2017-12" db="EMBL/GenBank/DDBJ databases">
        <title>Hemimetabolous genomes reveal molecular basis of termite eusociality.</title>
        <authorList>
            <person name="Harrison M.C."/>
            <person name="Jongepier E."/>
            <person name="Robertson H.M."/>
            <person name="Arning N."/>
            <person name="Bitard-Feildel T."/>
            <person name="Chao H."/>
            <person name="Childers C.P."/>
            <person name="Dinh H."/>
            <person name="Doddapaneni H."/>
            <person name="Dugan S."/>
            <person name="Gowin J."/>
            <person name="Greiner C."/>
            <person name="Han Y."/>
            <person name="Hu H."/>
            <person name="Hughes D.S.T."/>
            <person name="Huylmans A.-K."/>
            <person name="Kemena C."/>
            <person name="Kremer L.P.M."/>
            <person name="Lee S.L."/>
            <person name="Lopez-Ezquerra A."/>
            <person name="Mallet L."/>
            <person name="Monroy-Kuhn J.M."/>
            <person name="Moser A."/>
            <person name="Murali S.C."/>
            <person name="Muzny D.M."/>
            <person name="Otani S."/>
            <person name="Piulachs M.-D."/>
            <person name="Poelchau M."/>
            <person name="Qu J."/>
            <person name="Schaub F."/>
            <person name="Wada-Katsumata A."/>
            <person name="Worley K.C."/>
            <person name="Xie Q."/>
            <person name="Ylla G."/>
            <person name="Poulsen M."/>
            <person name="Gibbs R.A."/>
            <person name="Schal C."/>
            <person name="Richards S."/>
            <person name="Belles X."/>
            <person name="Korb J."/>
            <person name="Bornberg-Bauer E."/>
        </authorList>
    </citation>
    <scope>NUCLEOTIDE SEQUENCE [LARGE SCALE GENOMIC DNA]</scope>
    <source>
        <tissue evidence="4">Whole body</tissue>
    </source>
</reference>
<evidence type="ECO:0000313" key="5">
    <source>
        <dbReference type="Proteomes" id="UP000235965"/>
    </source>
</evidence>
<proteinExistence type="predicted"/>
<dbReference type="InterPro" id="IPR022048">
    <property type="entry name" value="Envelope_fusion-like"/>
</dbReference>
<dbReference type="STRING" id="105785.A0A2J7PP10"/>